<name>A0A0F9SQ38_9ZZZZ</name>
<proteinExistence type="predicted"/>
<organism evidence="1">
    <name type="scientific">marine sediment metagenome</name>
    <dbReference type="NCBI Taxonomy" id="412755"/>
    <lineage>
        <taxon>unclassified sequences</taxon>
        <taxon>metagenomes</taxon>
        <taxon>ecological metagenomes</taxon>
    </lineage>
</organism>
<reference evidence="1" key="1">
    <citation type="journal article" date="2015" name="Nature">
        <title>Complex archaea that bridge the gap between prokaryotes and eukaryotes.</title>
        <authorList>
            <person name="Spang A."/>
            <person name="Saw J.H."/>
            <person name="Jorgensen S.L."/>
            <person name="Zaremba-Niedzwiedzka K."/>
            <person name="Martijn J."/>
            <person name="Lind A.E."/>
            <person name="van Eijk R."/>
            <person name="Schleper C."/>
            <person name="Guy L."/>
            <person name="Ettema T.J."/>
        </authorList>
    </citation>
    <scope>NUCLEOTIDE SEQUENCE</scope>
</reference>
<dbReference type="EMBL" id="LAZR01000550">
    <property type="protein sequence ID" value="KKN64597.1"/>
    <property type="molecule type" value="Genomic_DNA"/>
</dbReference>
<sequence>MRNLIHKTSAKIFFSLVIIFLLFCLGEEVQSSSLDRGESQEQEVKKARLYKDIFPLISESDLYCSFFVLKKKKELDLKIVSAERTEERLFLREGDTFFLSKGKKDGLENGQVFLILEIGQKIKNYGYLTFMRGRAKIADAAMDRAAATLDKACAPVMVGYSLIPFEEKGRLLGKDLGFDILPRETGESKGKIIYSHDEHEMIGSGDWALVDLGEEDGIQFGQQLVVYKRSKKKSAFVKMIGNLIVINVQSKTSTVKVLSCNSPLKIGDLVQTHFK</sequence>
<evidence type="ECO:0000313" key="1">
    <source>
        <dbReference type="EMBL" id="KKN64597.1"/>
    </source>
</evidence>
<comment type="caution">
    <text evidence="1">The sequence shown here is derived from an EMBL/GenBank/DDBJ whole genome shotgun (WGS) entry which is preliminary data.</text>
</comment>
<protein>
    <recommendedName>
        <fullName evidence="2">Flagellar assembly protein T C-terminal domain-containing protein</fullName>
    </recommendedName>
</protein>
<gene>
    <name evidence="1" type="ORF">LCGC14_0490250</name>
</gene>
<evidence type="ECO:0008006" key="2">
    <source>
        <dbReference type="Google" id="ProtNLM"/>
    </source>
</evidence>
<dbReference type="AlphaFoldDB" id="A0A0F9SQ38"/>
<accession>A0A0F9SQ38</accession>